<dbReference type="PANTHER" id="PTHR42877">
    <property type="entry name" value="L-ORNITHINE N(5)-MONOOXYGENASE-RELATED"/>
    <property type="match status" value="1"/>
</dbReference>
<dbReference type="SUPFAM" id="SSF51905">
    <property type="entry name" value="FAD/NAD(P)-binding domain"/>
    <property type="match status" value="1"/>
</dbReference>
<accession>A0A161KDZ9</accession>
<organism evidence="4">
    <name type="scientific">hydrothermal vent metagenome</name>
    <dbReference type="NCBI Taxonomy" id="652676"/>
    <lineage>
        <taxon>unclassified sequences</taxon>
        <taxon>metagenomes</taxon>
        <taxon>ecological metagenomes</taxon>
    </lineage>
</organism>
<gene>
    <name evidence="4" type="ORF">MGWOODY_XGa312</name>
</gene>
<keyword evidence="1" id="KW-0285">Flavoprotein</keyword>
<protein>
    <submittedName>
        <fullName evidence="4">Cyclohexanone monooxygenase</fullName>
        <ecNumber evidence="4">1.14.13.22</ecNumber>
    </submittedName>
</protein>
<dbReference type="GO" id="GO:0004499">
    <property type="term" value="F:N,N-dimethylaniline monooxygenase activity"/>
    <property type="evidence" value="ECO:0007669"/>
    <property type="project" value="InterPro"/>
</dbReference>
<dbReference type="GO" id="GO:0050661">
    <property type="term" value="F:NADP binding"/>
    <property type="evidence" value="ECO:0007669"/>
    <property type="project" value="InterPro"/>
</dbReference>
<evidence type="ECO:0000313" key="4">
    <source>
        <dbReference type="EMBL" id="CUS51253.1"/>
    </source>
</evidence>
<dbReference type="InterPro" id="IPR051209">
    <property type="entry name" value="FAD-bind_Monooxygenase_sf"/>
</dbReference>
<evidence type="ECO:0000256" key="3">
    <source>
        <dbReference type="ARBA" id="ARBA00023002"/>
    </source>
</evidence>
<keyword evidence="3 4" id="KW-0560">Oxidoreductase</keyword>
<dbReference type="Gene3D" id="3.50.50.60">
    <property type="entry name" value="FAD/NAD(P)-binding domain"/>
    <property type="match status" value="2"/>
</dbReference>
<keyword evidence="2" id="KW-0274">FAD</keyword>
<dbReference type="Pfam" id="PF00743">
    <property type="entry name" value="FMO-like"/>
    <property type="match status" value="1"/>
</dbReference>
<dbReference type="GO" id="GO:0018667">
    <property type="term" value="F:cyclohexanone monooxygenase activity"/>
    <property type="evidence" value="ECO:0007669"/>
    <property type="project" value="UniProtKB-EC"/>
</dbReference>
<name>A0A161KDZ9_9ZZZZ</name>
<dbReference type="GO" id="GO:0050660">
    <property type="term" value="F:flavin adenine dinucleotide binding"/>
    <property type="evidence" value="ECO:0007669"/>
    <property type="project" value="InterPro"/>
</dbReference>
<reference evidence="4" key="1">
    <citation type="submission" date="2015-10" db="EMBL/GenBank/DDBJ databases">
        <authorList>
            <person name="Gilbert D.G."/>
        </authorList>
    </citation>
    <scope>NUCLEOTIDE SEQUENCE</scope>
</reference>
<dbReference type="InterPro" id="IPR020946">
    <property type="entry name" value="Flavin_mOase-like"/>
</dbReference>
<dbReference type="AlphaFoldDB" id="A0A161KDZ9"/>
<proteinExistence type="predicted"/>
<dbReference type="EC" id="1.14.13.22" evidence="4"/>
<sequence>MSKRSKTTYERSALSGAMRVADLRVLLMSLVHQTGDTRWLEPPYTPCRDVRLIADPSAGLPEAVQSDLRERAIEVFSQPSSGPALTNPDDQLMIRMMSACLGEAVPPEYAPAIRDELGFTDRDIHWSKPPEKAALVGRDVLIVGAGVNGIVLGAKLGQLGIGYTIVEKNKDVGGTWLENSYPGCGVDTPNHAYSLSFGQRYRWSRYFSLRDEIQDYLECCATEFGVRSHIRFQTTLTGAQWIESDHCWETELEGPDGKERFRSGYLVSAIGQFNHPQKPTIPGCETFQGEAFHSAHWPAGLDLTNQRVSIIGTGASAMQIVPSIAKQVESLTIYQRTPQWVRPIPDYGESIPEGAQWLLEHLPYYVEWFRFTMFWRYGDGLLPYLRKDPDWPHPERALNRVNDRHRQEMVDFMSDQLQDHPDLAARSLPDYPAYGKRILLDNGWYRALTLPQVHLITDPIDQITESGILTTDNVHRSTDVLIYAIGFEMMQMASRLNIKGRGGVDLKDTWDGDNPTAYLGMTVPGYPNFFCLLGPNTGLGHGGSAMFQAECQTRYVTACLVRMIEENLASLEVRRDAHDNYVERVDKEHQQMIWSHPGMTTYYRNTRGRVVTVMPWRLVDYWEMTHEADLSCYHVEHRTRTTR</sequence>
<evidence type="ECO:0000256" key="2">
    <source>
        <dbReference type="ARBA" id="ARBA00022827"/>
    </source>
</evidence>
<dbReference type="PANTHER" id="PTHR42877:SF4">
    <property type="entry name" value="FAD_NAD(P)-BINDING DOMAIN-CONTAINING PROTEIN-RELATED"/>
    <property type="match status" value="1"/>
</dbReference>
<evidence type="ECO:0000256" key="1">
    <source>
        <dbReference type="ARBA" id="ARBA00022630"/>
    </source>
</evidence>
<dbReference type="InterPro" id="IPR036188">
    <property type="entry name" value="FAD/NAD-bd_sf"/>
</dbReference>
<dbReference type="EMBL" id="CZRL01000059">
    <property type="protein sequence ID" value="CUS51253.1"/>
    <property type="molecule type" value="Genomic_DNA"/>
</dbReference>
<keyword evidence="4" id="KW-0503">Monooxygenase</keyword>